<accession>A0A0L0G8C0</accession>
<evidence type="ECO:0000256" key="9">
    <source>
        <dbReference type="RuleBase" id="RU366042"/>
    </source>
</evidence>
<keyword evidence="7 9" id="KW-0406">Ion transport</keyword>
<dbReference type="RefSeq" id="XP_014159023.1">
    <property type="nucleotide sequence ID" value="XM_014303548.1"/>
</dbReference>
<evidence type="ECO:0000256" key="7">
    <source>
        <dbReference type="ARBA" id="ARBA00023065"/>
    </source>
</evidence>
<dbReference type="Gene3D" id="2.40.128.330">
    <property type="match status" value="1"/>
</dbReference>
<dbReference type="CDD" id="cd12823">
    <property type="entry name" value="Mrs2_Mfm1p-like"/>
    <property type="match status" value="1"/>
</dbReference>
<comment type="subcellular location">
    <subcellularLocation>
        <location evidence="1">Membrane</location>
        <topology evidence="1">Multi-pass membrane protein</topology>
    </subcellularLocation>
    <subcellularLocation>
        <location evidence="9">Mitochondrion inner membrane</location>
        <topology evidence="9">Multi-pass membrane protein</topology>
    </subcellularLocation>
</comment>
<keyword evidence="4 9" id="KW-0460">Magnesium</keyword>
<feature type="transmembrane region" description="Helical" evidence="9">
    <location>
        <begin position="301"/>
        <end position="321"/>
    </location>
</feature>
<keyword evidence="8 9" id="KW-0472">Membrane</keyword>
<dbReference type="Proteomes" id="UP000054560">
    <property type="component" value="Unassembled WGS sequence"/>
</dbReference>
<evidence type="ECO:0000256" key="3">
    <source>
        <dbReference type="ARBA" id="ARBA00022692"/>
    </source>
</evidence>
<reference evidence="10 11" key="1">
    <citation type="submission" date="2011-02" db="EMBL/GenBank/DDBJ databases">
        <title>The Genome Sequence of Sphaeroforma arctica JP610.</title>
        <authorList>
            <consortium name="The Broad Institute Genome Sequencing Platform"/>
            <person name="Russ C."/>
            <person name="Cuomo C."/>
            <person name="Young S.K."/>
            <person name="Zeng Q."/>
            <person name="Gargeya S."/>
            <person name="Alvarado L."/>
            <person name="Berlin A."/>
            <person name="Chapman S.B."/>
            <person name="Chen Z."/>
            <person name="Freedman E."/>
            <person name="Gellesch M."/>
            <person name="Goldberg J."/>
            <person name="Griggs A."/>
            <person name="Gujja S."/>
            <person name="Heilman E."/>
            <person name="Heiman D."/>
            <person name="Howarth C."/>
            <person name="Mehta T."/>
            <person name="Neiman D."/>
            <person name="Pearson M."/>
            <person name="Roberts A."/>
            <person name="Saif S."/>
            <person name="Shea T."/>
            <person name="Shenoy N."/>
            <person name="Sisk P."/>
            <person name="Stolte C."/>
            <person name="Sykes S."/>
            <person name="White J."/>
            <person name="Yandava C."/>
            <person name="Burger G."/>
            <person name="Gray M.W."/>
            <person name="Holland P.W.H."/>
            <person name="King N."/>
            <person name="Lang F.B.F."/>
            <person name="Roger A.J."/>
            <person name="Ruiz-Trillo I."/>
            <person name="Haas B."/>
            <person name="Nusbaum C."/>
            <person name="Birren B."/>
        </authorList>
    </citation>
    <scope>NUCLEOTIDE SEQUENCE [LARGE SCALE GENOMIC DNA]</scope>
    <source>
        <strain evidence="10 11">JP610</strain>
    </source>
</reference>
<keyword evidence="9" id="KW-0496">Mitochondrion</keyword>
<dbReference type="eggNOG" id="KOG2662">
    <property type="taxonomic scope" value="Eukaryota"/>
</dbReference>
<evidence type="ECO:0000256" key="6">
    <source>
        <dbReference type="ARBA" id="ARBA00022989"/>
    </source>
</evidence>
<keyword evidence="5" id="KW-0809">Transit peptide</keyword>
<dbReference type="GO" id="GO:0045016">
    <property type="term" value="P:mitochondrial magnesium ion transmembrane transport"/>
    <property type="evidence" value="ECO:0007669"/>
    <property type="project" value="TreeGrafter"/>
</dbReference>
<dbReference type="OrthoDB" id="10251508at2759"/>
<dbReference type="GO" id="GO:0005743">
    <property type="term" value="C:mitochondrial inner membrane"/>
    <property type="evidence" value="ECO:0007669"/>
    <property type="project" value="UniProtKB-SubCell"/>
</dbReference>
<evidence type="ECO:0000256" key="8">
    <source>
        <dbReference type="ARBA" id="ARBA00023136"/>
    </source>
</evidence>
<keyword evidence="11" id="KW-1185">Reference proteome</keyword>
<comment type="similarity">
    <text evidence="9">Belongs to the CorA metal ion transporter (MIT) (TC 1.A.35) family.</text>
</comment>
<evidence type="ECO:0000256" key="4">
    <source>
        <dbReference type="ARBA" id="ARBA00022842"/>
    </source>
</evidence>
<proteinExistence type="inferred from homology"/>
<dbReference type="PANTHER" id="PTHR13890:SF0">
    <property type="entry name" value="MAGNESIUM TRANSPORTER MRS2 HOMOLOG, MITOCHONDRIAL"/>
    <property type="match status" value="1"/>
</dbReference>
<feature type="transmembrane region" description="Helical" evidence="9">
    <location>
        <begin position="270"/>
        <end position="289"/>
    </location>
</feature>
<evidence type="ECO:0000256" key="1">
    <source>
        <dbReference type="ARBA" id="ARBA00004141"/>
    </source>
</evidence>
<dbReference type="GO" id="GO:0015095">
    <property type="term" value="F:magnesium ion transmembrane transporter activity"/>
    <property type="evidence" value="ECO:0007669"/>
    <property type="project" value="TreeGrafter"/>
</dbReference>
<dbReference type="GeneID" id="25903180"/>
<organism evidence="10 11">
    <name type="scientific">Sphaeroforma arctica JP610</name>
    <dbReference type="NCBI Taxonomy" id="667725"/>
    <lineage>
        <taxon>Eukaryota</taxon>
        <taxon>Ichthyosporea</taxon>
        <taxon>Ichthyophonida</taxon>
        <taxon>Sphaeroforma</taxon>
    </lineage>
</organism>
<dbReference type="InterPro" id="IPR039204">
    <property type="entry name" value="MRS2-like"/>
</dbReference>
<name>A0A0L0G8C0_9EUKA</name>
<gene>
    <name evidence="10" type="ORF">SARC_02676</name>
</gene>
<sequence>MSNAAHHESVIFRDGQPPERIEQKDSWKIRARIGGVRARDLVAVESGRQDTILVRPNVILTNVGDCRALITKDSLTMIDMPVCRTSGNPCEHIDRLLTRQDEECQEPHEEALPFEFRALDAVLEVECNQLRASVEILKPEFFADLQLLTESIQQSMSNHTPVLLRLLSHNKRLFQLEKEVCGMKRAVEAVLMSDEDMAQMYLTDFASDGKPRSLEDHTEAEVLFEQSLYLIEELEREVLQLKSIARETEEFVNINLNSQRNAIMTLSLKLNMGMLSTSVLACVAGVFGMNLSSGLEDANGMFIGVTASAVTVTGVLLGTLLRRGRMLRLW</sequence>
<keyword evidence="3 9" id="KW-0812">Transmembrane</keyword>
<keyword evidence="2 9" id="KW-0813">Transport</keyword>
<evidence type="ECO:0000256" key="5">
    <source>
        <dbReference type="ARBA" id="ARBA00022946"/>
    </source>
</evidence>
<dbReference type="AlphaFoldDB" id="A0A0L0G8C0"/>
<evidence type="ECO:0000256" key="2">
    <source>
        <dbReference type="ARBA" id="ARBA00022448"/>
    </source>
</evidence>
<dbReference type="STRING" id="667725.A0A0L0G8C0"/>
<keyword evidence="6 9" id="KW-1133">Transmembrane helix</keyword>
<dbReference type="PANTHER" id="PTHR13890">
    <property type="entry name" value="RNA SPLICING PROTEIN MRS2, MITOCHONDRIAL"/>
    <property type="match status" value="1"/>
</dbReference>
<keyword evidence="9" id="KW-0999">Mitochondrion inner membrane</keyword>
<evidence type="ECO:0000313" key="11">
    <source>
        <dbReference type="Proteomes" id="UP000054560"/>
    </source>
</evidence>
<protein>
    <recommendedName>
        <fullName evidence="9">Magnesium transporter</fullName>
    </recommendedName>
</protein>
<evidence type="ECO:0000313" key="10">
    <source>
        <dbReference type="EMBL" id="KNC85121.1"/>
    </source>
</evidence>
<dbReference type="EMBL" id="KQ241719">
    <property type="protein sequence ID" value="KNC85121.1"/>
    <property type="molecule type" value="Genomic_DNA"/>
</dbReference>
<dbReference type="Gene3D" id="1.20.58.340">
    <property type="entry name" value="Magnesium transport protein CorA, transmembrane region"/>
    <property type="match status" value="1"/>
</dbReference>
<dbReference type="Pfam" id="PF22099">
    <property type="entry name" value="MRS2-like"/>
    <property type="match status" value="1"/>
</dbReference>